<dbReference type="InterPro" id="IPR013493">
    <property type="entry name" value="CHP02677"/>
</dbReference>
<name>Q2IGC1_ANADE</name>
<evidence type="ECO:0000313" key="2">
    <source>
        <dbReference type="Proteomes" id="UP000001935"/>
    </source>
</evidence>
<dbReference type="HOGENOM" id="CLU_031541_0_0_7"/>
<accession>Q2IGC1</accession>
<proteinExistence type="predicted"/>
<dbReference type="NCBIfam" id="TIGR02677">
    <property type="entry name" value="TIGR02677 family protein"/>
    <property type="match status" value="1"/>
</dbReference>
<dbReference type="KEGG" id="ade:Adeh_3863"/>
<evidence type="ECO:0000313" key="1">
    <source>
        <dbReference type="EMBL" id="ABC83628.1"/>
    </source>
</evidence>
<evidence type="ECO:0008006" key="3">
    <source>
        <dbReference type="Google" id="ProtNLM"/>
    </source>
</evidence>
<gene>
    <name evidence="1" type="ordered locus">Adeh_3863</name>
</gene>
<protein>
    <recommendedName>
        <fullName evidence="3">TIGR02677 family protein</fullName>
    </recommendedName>
</protein>
<dbReference type="Proteomes" id="UP000001935">
    <property type="component" value="Chromosome"/>
</dbReference>
<dbReference type="eggNOG" id="ENOG502Z7IU">
    <property type="taxonomic scope" value="Bacteria"/>
</dbReference>
<dbReference type="EMBL" id="CP000251">
    <property type="protein sequence ID" value="ABC83628.1"/>
    <property type="molecule type" value="Genomic_DNA"/>
</dbReference>
<reference evidence="1" key="1">
    <citation type="submission" date="2006-01" db="EMBL/GenBank/DDBJ databases">
        <title>Complete sequence of Anaeromyxobacter dehalogenans 2CP-C.</title>
        <authorList>
            <consortium name="US DOE Joint Genome Institute"/>
            <person name="Copeland A."/>
            <person name="Lucas S."/>
            <person name="Lapidus A."/>
            <person name="Barry K."/>
            <person name="Detter J.C."/>
            <person name="Glavina T."/>
            <person name="Hammon N."/>
            <person name="Israni S."/>
            <person name="Pitluck S."/>
            <person name="Brettin T."/>
            <person name="Bruce D."/>
            <person name="Han C."/>
            <person name="Tapia R."/>
            <person name="Gilna P."/>
            <person name="Kiss H."/>
            <person name="Schmutz J."/>
            <person name="Larimer F."/>
            <person name="Land M."/>
            <person name="Kyrpides N."/>
            <person name="Anderson I."/>
            <person name="Sanford R.A."/>
            <person name="Ritalahti K.M."/>
            <person name="Thomas H.S."/>
            <person name="Kirby J.R."/>
            <person name="Zhulin I.B."/>
            <person name="Loeffler F.E."/>
            <person name="Richardson P."/>
        </authorList>
    </citation>
    <scope>NUCLEOTIDE SEQUENCE</scope>
    <source>
        <strain evidence="1">2CP-C</strain>
    </source>
</reference>
<dbReference type="AlphaFoldDB" id="Q2IGC1"/>
<dbReference type="RefSeq" id="WP_011422910.1">
    <property type="nucleotide sequence ID" value="NC_007760.1"/>
</dbReference>
<dbReference type="Pfam" id="PF09660">
    <property type="entry name" value="DUF2397"/>
    <property type="match status" value="1"/>
</dbReference>
<sequence>MPIGSIPSDPLSREPRLLDAVSVFRYVAAAENAPNYRAIIEVFARAREHYQIELRPADVRDGIARLALFFERPADADRERHLDAHLEQLVAWGNLQRSHDTGAVARVEDFYRRRFLYRLTPAGEAAHRAVVEVEETVGRSGSLQTAMLTEVRDALEALATGVEAGDAAAIVRALHRLRAGFESLTAEADLFLSELDRQATVERLDSDEFLGHKHALLGYLGRFIGDLRRLRPEIDLRFRSAEAVGTERFLDLASTAADLPPGAPGEDPRERWIADQCSHWDGIRAWFQPAGAARPRVDRLHDAARGAVVKLTRSLERLVEHRARAVDRAASFRTLARWFATCSSDDEAHTLWATAFGLYPARHFALAEEDPERVRPDASWWDAEPVEVPIRLRTHGAVSRSGRTPAALDFSDGRAWIAAVRRREREELDAALSRFAGRGAQRLSAVGVLSENELAQLLALLEEALVAPRHASGVRRARSADGRHDIVLTPPPDEAWVLVDTAAGRLRCLDYALQVVPVVARRTATSGEGT</sequence>
<dbReference type="STRING" id="290397.Adeh_3863"/>
<organism evidence="1 2">
    <name type="scientific">Anaeromyxobacter dehalogenans (strain 2CP-C)</name>
    <dbReference type="NCBI Taxonomy" id="290397"/>
    <lineage>
        <taxon>Bacteria</taxon>
        <taxon>Pseudomonadati</taxon>
        <taxon>Myxococcota</taxon>
        <taxon>Myxococcia</taxon>
        <taxon>Myxococcales</taxon>
        <taxon>Cystobacterineae</taxon>
        <taxon>Anaeromyxobacteraceae</taxon>
        <taxon>Anaeromyxobacter</taxon>
    </lineage>
</organism>